<feature type="domain" description="Glycosyl transferase family 1" evidence="2">
    <location>
        <begin position="47"/>
        <end position="211"/>
    </location>
</feature>
<proteinExistence type="predicted"/>
<dbReference type="Pfam" id="PF00534">
    <property type="entry name" value="Glycos_transf_1"/>
    <property type="match status" value="1"/>
</dbReference>
<dbReference type="RefSeq" id="WP_304446801.1">
    <property type="nucleotide sequence ID" value="NZ_JARRAH010000001.1"/>
</dbReference>
<sequence length="235" mass="26480">MFKNIDGVVPLTTYLKDEMVREGMVDESDTFVAHDGVDLTPYRGTSKERAREELGLPLAEKFVMYTGHLYPRKGVQFLAEVAREIQGTVLVVGGYQEDIDRIQSQVPTTDNLEFTGFVEPSRIHTYQLSADVLVAPYTREAWMPSPLKLFEYMATGNPIVASSIPTIEEVLTHERNGLLVPPGDADQLGDEINRLLDDRELASEIAATARNDVEQYTWTKRASDILDFIEQKVNR</sequence>
<dbReference type="Gene3D" id="3.40.50.2000">
    <property type="entry name" value="Glycogen Phosphorylase B"/>
    <property type="match status" value="2"/>
</dbReference>
<reference evidence="3 4" key="1">
    <citation type="journal article" date="2019" name="Int. J. Syst. Evol. Microbiol.">
        <title>The Global Catalogue of Microorganisms (GCM) 10K type strain sequencing project: providing services to taxonomists for standard genome sequencing and annotation.</title>
        <authorList>
            <consortium name="The Broad Institute Genomics Platform"/>
            <consortium name="The Broad Institute Genome Sequencing Center for Infectious Disease"/>
            <person name="Wu L."/>
            <person name="Ma J."/>
        </authorList>
    </citation>
    <scope>NUCLEOTIDE SEQUENCE [LARGE SCALE GENOMIC DNA]</scope>
    <source>
        <strain evidence="3 4">PSRA2</strain>
    </source>
</reference>
<dbReference type="PANTHER" id="PTHR46401">
    <property type="entry name" value="GLYCOSYLTRANSFERASE WBBK-RELATED"/>
    <property type="match status" value="1"/>
</dbReference>
<evidence type="ECO:0000313" key="4">
    <source>
        <dbReference type="Proteomes" id="UP001596406"/>
    </source>
</evidence>
<dbReference type="PANTHER" id="PTHR46401:SF2">
    <property type="entry name" value="GLYCOSYLTRANSFERASE WBBK-RELATED"/>
    <property type="match status" value="1"/>
</dbReference>
<gene>
    <name evidence="3" type="ORF">ACFQHK_01055</name>
</gene>
<organism evidence="3 4">
    <name type="scientific">Halomarina ordinaria</name>
    <dbReference type="NCBI Taxonomy" id="3033939"/>
    <lineage>
        <taxon>Archaea</taxon>
        <taxon>Methanobacteriati</taxon>
        <taxon>Methanobacteriota</taxon>
        <taxon>Stenosarchaea group</taxon>
        <taxon>Halobacteria</taxon>
        <taxon>Halobacteriales</taxon>
        <taxon>Natronomonadaceae</taxon>
        <taxon>Halomarina</taxon>
    </lineage>
</organism>
<dbReference type="GO" id="GO:0016757">
    <property type="term" value="F:glycosyltransferase activity"/>
    <property type="evidence" value="ECO:0007669"/>
    <property type="project" value="UniProtKB-KW"/>
</dbReference>
<dbReference type="Proteomes" id="UP001596406">
    <property type="component" value="Unassembled WGS sequence"/>
</dbReference>
<evidence type="ECO:0000313" key="3">
    <source>
        <dbReference type="EMBL" id="MFC6835093.1"/>
    </source>
</evidence>
<evidence type="ECO:0000256" key="1">
    <source>
        <dbReference type="ARBA" id="ARBA00022679"/>
    </source>
</evidence>
<keyword evidence="3" id="KW-0328">Glycosyltransferase</keyword>
<comment type="caution">
    <text evidence="3">The sequence shown here is derived from an EMBL/GenBank/DDBJ whole genome shotgun (WGS) entry which is preliminary data.</text>
</comment>
<protein>
    <submittedName>
        <fullName evidence="3">Glycosyltransferase family 4 protein</fullName>
        <ecNumber evidence="3">2.4.-.-</ecNumber>
    </submittedName>
</protein>
<evidence type="ECO:0000259" key="2">
    <source>
        <dbReference type="Pfam" id="PF00534"/>
    </source>
</evidence>
<accession>A0ABD5U4V1</accession>
<dbReference type="SUPFAM" id="SSF53756">
    <property type="entry name" value="UDP-Glycosyltransferase/glycogen phosphorylase"/>
    <property type="match status" value="1"/>
</dbReference>
<dbReference type="EC" id="2.4.-.-" evidence="3"/>
<dbReference type="EMBL" id="JBHSXM010000001">
    <property type="protein sequence ID" value="MFC6835093.1"/>
    <property type="molecule type" value="Genomic_DNA"/>
</dbReference>
<dbReference type="AlphaFoldDB" id="A0ABD5U4V1"/>
<dbReference type="CDD" id="cd03801">
    <property type="entry name" value="GT4_PimA-like"/>
    <property type="match status" value="1"/>
</dbReference>
<keyword evidence="1 3" id="KW-0808">Transferase</keyword>
<name>A0ABD5U4V1_9EURY</name>
<dbReference type="InterPro" id="IPR001296">
    <property type="entry name" value="Glyco_trans_1"/>
</dbReference>
<keyword evidence="4" id="KW-1185">Reference proteome</keyword>